<evidence type="ECO:0000313" key="3">
    <source>
        <dbReference type="Proteomes" id="UP000435910"/>
    </source>
</evidence>
<name>A0A8B5YFX4_BACLI</name>
<reference evidence="2 3" key="1">
    <citation type="submission" date="2019-06" db="EMBL/GenBank/DDBJ databases">
        <title>Genome sequence analysis of &gt;100 Bacillus licheniformis strains suggests intrinsic resistance to this species.</title>
        <authorList>
            <person name="Wels M."/>
            <person name="Siezen R.J."/>
            <person name="Johansen E."/>
            <person name="Stuer-Lauridsen B."/>
            <person name="Bjerre K."/>
            <person name="Nielsen B.K.K."/>
        </authorList>
    </citation>
    <scope>NUCLEOTIDE SEQUENCE [LARGE SCALE GENOMIC DNA]</scope>
    <source>
        <strain evidence="2 3">BAC-16736</strain>
    </source>
</reference>
<feature type="region of interest" description="Disordered" evidence="1">
    <location>
        <begin position="1"/>
        <end position="26"/>
    </location>
</feature>
<feature type="compositionally biased region" description="Gly residues" evidence="1">
    <location>
        <begin position="1"/>
        <end position="12"/>
    </location>
</feature>
<dbReference type="Proteomes" id="UP000435910">
    <property type="component" value="Unassembled WGS sequence"/>
</dbReference>
<gene>
    <name evidence="2" type="ORF">CHCC16736_0842</name>
</gene>
<evidence type="ECO:0000313" key="2">
    <source>
        <dbReference type="EMBL" id="TWL31674.1"/>
    </source>
</evidence>
<organism evidence="2 3">
    <name type="scientific">Bacillus licheniformis</name>
    <dbReference type="NCBI Taxonomy" id="1402"/>
    <lineage>
        <taxon>Bacteria</taxon>
        <taxon>Bacillati</taxon>
        <taxon>Bacillota</taxon>
        <taxon>Bacilli</taxon>
        <taxon>Bacillales</taxon>
        <taxon>Bacillaceae</taxon>
        <taxon>Bacillus</taxon>
    </lineage>
</organism>
<sequence length="46" mass="5000">MFDGSGTRGATGGTWLNERDTKSGSLVQKNSLRSGCFFCDDQQNNL</sequence>
<protein>
    <submittedName>
        <fullName evidence="2">Uncharacterized protein</fullName>
    </submittedName>
</protein>
<evidence type="ECO:0000256" key="1">
    <source>
        <dbReference type="SAM" id="MobiDB-lite"/>
    </source>
</evidence>
<comment type="caution">
    <text evidence="2">The sequence shown here is derived from an EMBL/GenBank/DDBJ whole genome shotgun (WGS) entry which is preliminary data.</text>
</comment>
<dbReference type="AlphaFoldDB" id="A0A8B5YFX4"/>
<proteinExistence type="predicted"/>
<dbReference type="EMBL" id="NILC01000010">
    <property type="protein sequence ID" value="TWL31674.1"/>
    <property type="molecule type" value="Genomic_DNA"/>
</dbReference>
<accession>A0A8B5YFX4</accession>